<name>A0A2R8AKY4_9RHOB</name>
<proteinExistence type="predicted"/>
<sequence>MQNIRGIIFVTFSMAAFACEDAFIKSMSRGIPVSEVLIFLGLGGMIAFGAMTYMQRGTLAPLVHRDMRSPIMLWRNASEAVAAMFFITALSLVPLSTVAAVFQATPLAITAGAALFLGEQVGWRRWSAIGFGFIGVLIIIRPGSDTFQLAALLPLGAVITIAVRDLLTRQMDASIPSMSVAFYGFASVIPAGIILAPINDPFVMPHGVEWLIMLGAIICGVSGYYAIVQAMRIAETSIIMPFRYMRLIFSMILGVLIFAERPDSWTYLGAAIVIGTGIYMFLRERQARVR</sequence>
<gene>
    <name evidence="3" type="primary">ribN_6</name>
    <name evidence="3" type="ORF">ALP8811_01717</name>
</gene>
<feature type="transmembrane region" description="Helical" evidence="1">
    <location>
        <begin position="265"/>
        <end position="282"/>
    </location>
</feature>
<dbReference type="InterPro" id="IPR037185">
    <property type="entry name" value="EmrE-like"/>
</dbReference>
<feature type="domain" description="EamA" evidence="2">
    <location>
        <begin position="5"/>
        <end position="140"/>
    </location>
</feature>
<keyword evidence="1" id="KW-0472">Membrane</keyword>
<dbReference type="AlphaFoldDB" id="A0A2R8AKY4"/>
<dbReference type="InterPro" id="IPR000620">
    <property type="entry name" value="EamA_dom"/>
</dbReference>
<accession>A0A2R8AKY4</accession>
<dbReference type="PANTHER" id="PTHR22911:SF103">
    <property type="entry name" value="BLR2811 PROTEIN"/>
    <property type="match status" value="1"/>
</dbReference>
<protein>
    <submittedName>
        <fullName evidence="3">Riboflavin transporter</fullName>
    </submittedName>
</protein>
<dbReference type="RefSeq" id="WP_108857488.1">
    <property type="nucleotide sequence ID" value="NZ_OMOI01000001.1"/>
</dbReference>
<feature type="transmembrane region" description="Helical" evidence="1">
    <location>
        <begin position="240"/>
        <end position="259"/>
    </location>
</feature>
<evidence type="ECO:0000313" key="3">
    <source>
        <dbReference type="EMBL" id="SPF76703.1"/>
    </source>
</evidence>
<evidence type="ECO:0000259" key="2">
    <source>
        <dbReference type="Pfam" id="PF00892"/>
    </source>
</evidence>
<feature type="domain" description="EamA" evidence="2">
    <location>
        <begin position="150"/>
        <end position="280"/>
    </location>
</feature>
<keyword evidence="4" id="KW-1185">Reference proteome</keyword>
<feature type="transmembrane region" description="Helical" evidence="1">
    <location>
        <begin position="125"/>
        <end position="143"/>
    </location>
</feature>
<dbReference type="Proteomes" id="UP000244911">
    <property type="component" value="Unassembled WGS sequence"/>
</dbReference>
<organism evidence="3 4">
    <name type="scientific">Aliiroseovarius pelagivivens</name>
    <dbReference type="NCBI Taxonomy" id="1639690"/>
    <lineage>
        <taxon>Bacteria</taxon>
        <taxon>Pseudomonadati</taxon>
        <taxon>Pseudomonadota</taxon>
        <taxon>Alphaproteobacteria</taxon>
        <taxon>Rhodobacterales</taxon>
        <taxon>Paracoccaceae</taxon>
        <taxon>Aliiroseovarius</taxon>
    </lineage>
</organism>
<evidence type="ECO:0000313" key="4">
    <source>
        <dbReference type="Proteomes" id="UP000244911"/>
    </source>
</evidence>
<feature type="transmembrane region" description="Helical" evidence="1">
    <location>
        <begin position="149"/>
        <end position="167"/>
    </location>
</feature>
<dbReference type="Gene3D" id="1.10.3730.20">
    <property type="match status" value="1"/>
</dbReference>
<dbReference type="OrthoDB" id="7165334at2"/>
<dbReference type="GO" id="GO:0016020">
    <property type="term" value="C:membrane"/>
    <property type="evidence" value="ECO:0007669"/>
    <property type="project" value="InterPro"/>
</dbReference>
<feature type="transmembrane region" description="Helical" evidence="1">
    <location>
        <begin position="210"/>
        <end position="228"/>
    </location>
</feature>
<reference evidence="3 4" key="1">
    <citation type="submission" date="2018-03" db="EMBL/GenBank/DDBJ databases">
        <authorList>
            <person name="Keele B.F."/>
        </authorList>
    </citation>
    <scope>NUCLEOTIDE SEQUENCE [LARGE SCALE GENOMIC DNA]</scope>
    <source>
        <strain evidence="3 4">CECT 8811</strain>
    </source>
</reference>
<feature type="transmembrane region" description="Helical" evidence="1">
    <location>
        <begin position="179"/>
        <end position="198"/>
    </location>
</feature>
<dbReference type="SUPFAM" id="SSF103481">
    <property type="entry name" value="Multidrug resistance efflux transporter EmrE"/>
    <property type="match status" value="2"/>
</dbReference>
<evidence type="ECO:0000256" key="1">
    <source>
        <dbReference type="SAM" id="Phobius"/>
    </source>
</evidence>
<keyword evidence="1" id="KW-0812">Transmembrane</keyword>
<feature type="transmembrane region" description="Helical" evidence="1">
    <location>
        <begin position="36"/>
        <end position="53"/>
    </location>
</feature>
<feature type="transmembrane region" description="Helical" evidence="1">
    <location>
        <begin position="73"/>
        <end position="93"/>
    </location>
</feature>
<dbReference type="PANTHER" id="PTHR22911">
    <property type="entry name" value="ACYL-MALONYL CONDENSING ENZYME-RELATED"/>
    <property type="match status" value="1"/>
</dbReference>
<dbReference type="Pfam" id="PF00892">
    <property type="entry name" value="EamA"/>
    <property type="match status" value="2"/>
</dbReference>
<keyword evidence="1" id="KW-1133">Transmembrane helix</keyword>
<dbReference type="PROSITE" id="PS51257">
    <property type="entry name" value="PROKAR_LIPOPROTEIN"/>
    <property type="match status" value="1"/>
</dbReference>
<dbReference type="EMBL" id="OMOI01000001">
    <property type="protein sequence ID" value="SPF76703.1"/>
    <property type="molecule type" value="Genomic_DNA"/>
</dbReference>